<sequence length="118" mass="13106">MVRNKQLRDEMMLCFQGSPTGHESSDSRDDCGSSAPTLVRPSKPLKAQTLVLRKRSPRSIPDGSPAIPPGYRLATREELYDTGRGHFDPSEVSVCPPQSREEIEALDRVVAMLEAQLR</sequence>
<dbReference type="Proteomes" id="UP000005667">
    <property type="component" value="Chromosome"/>
</dbReference>
<name>G7Z3Q5_AZOL4</name>
<accession>G7Z3Q5</accession>
<reference evidence="3" key="1">
    <citation type="journal article" date="2011" name="PLoS Genet.">
        <title>Azospirillum genomes reveal transition of bacteria from aquatic to terrestrial environments.</title>
        <authorList>
            <person name="Wisniewski-Dye F."/>
            <person name="Borziak K."/>
            <person name="Khalsa-Moyers G."/>
            <person name="Alexandre G."/>
            <person name="Sukharnikov L.O."/>
            <person name="Wuichet K."/>
            <person name="Hurst G.B."/>
            <person name="McDonald W.H."/>
            <person name="Robertson J.S."/>
            <person name="Barbe V."/>
            <person name="Calteau A."/>
            <person name="Rouy Z."/>
            <person name="Mangenot S."/>
            <person name="Prigent-Combaret C."/>
            <person name="Normand P."/>
            <person name="Boyer M."/>
            <person name="Siguier P."/>
            <person name="Dessaux Y."/>
            <person name="Elmerich C."/>
            <person name="Condemine G."/>
            <person name="Krishnen G."/>
            <person name="Kennedy I."/>
            <person name="Paterson A.H."/>
            <person name="Gonzalez V."/>
            <person name="Mavingui P."/>
            <person name="Zhulin I.B."/>
        </authorList>
    </citation>
    <scope>NUCLEOTIDE SEQUENCE [LARGE SCALE GENOMIC DNA]</scope>
    <source>
        <strain evidence="3">4B</strain>
    </source>
</reference>
<dbReference type="EMBL" id="FQ311868">
    <property type="protein sequence ID" value="CBS88063.1"/>
    <property type="molecule type" value="Genomic_DNA"/>
</dbReference>
<evidence type="ECO:0000256" key="1">
    <source>
        <dbReference type="SAM" id="MobiDB-lite"/>
    </source>
</evidence>
<protein>
    <submittedName>
        <fullName evidence="2">Uncharacterized protein</fullName>
    </submittedName>
</protein>
<organism evidence="2 3">
    <name type="scientific">Azospirillum lipoferum (strain 4B)</name>
    <dbReference type="NCBI Taxonomy" id="862719"/>
    <lineage>
        <taxon>Bacteria</taxon>
        <taxon>Pseudomonadati</taxon>
        <taxon>Pseudomonadota</taxon>
        <taxon>Alphaproteobacteria</taxon>
        <taxon>Rhodospirillales</taxon>
        <taxon>Azospirillaceae</taxon>
        <taxon>Azospirillum</taxon>
    </lineage>
</organism>
<dbReference type="KEGG" id="ali:AZOLI_2884"/>
<gene>
    <name evidence="2" type="ordered locus">AZOLI_2884</name>
</gene>
<evidence type="ECO:0000313" key="3">
    <source>
        <dbReference type="Proteomes" id="UP000005667"/>
    </source>
</evidence>
<feature type="region of interest" description="Disordered" evidence="1">
    <location>
        <begin position="15"/>
        <end position="45"/>
    </location>
</feature>
<keyword evidence="3" id="KW-1185">Reference proteome</keyword>
<evidence type="ECO:0000313" key="2">
    <source>
        <dbReference type="EMBL" id="CBS88063.1"/>
    </source>
</evidence>
<dbReference type="HOGENOM" id="CLU_2068275_0_0_5"/>
<dbReference type="AlphaFoldDB" id="G7Z3Q5"/>
<dbReference type="RefSeq" id="WP_014249042.1">
    <property type="nucleotide sequence ID" value="NC_016622.1"/>
</dbReference>
<proteinExistence type="predicted"/>